<organism evidence="1">
    <name type="scientific">Mus musculus</name>
    <name type="common">Mouse</name>
    <dbReference type="NCBI Taxonomy" id="10090"/>
    <lineage>
        <taxon>Eukaryota</taxon>
        <taxon>Metazoa</taxon>
        <taxon>Chordata</taxon>
        <taxon>Craniata</taxon>
        <taxon>Vertebrata</taxon>
        <taxon>Euteleostomi</taxon>
        <taxon>Mammalia</taxon>
        <taxon>Eutheria</taxon>
        <taxon>Euarchontoglires</taxon>
        <taxon>Glires</taxon>
        <taxon>Rodentia</taxon>
        <taxon>Myomorpha</taxon>
        <taxon>Muroidea</taxon>
        <taxon>Muridae</taxon>
        <taxon>Murinae</taxon>
        <taxon>Mus</taxon>
        <taxon>Mus</taxon>
    </lineage>
</organism>
<dbReference type="AGR" id="MGI:109200"/>
<dbReference type="PANTHER" id="PTHR14913:SF0">
    <property type="entry name" value="TUMOR NECROSIS FACTOR RECEPTOR TYPE 1-ASSOCIATED DEATH DOMAIN PROTEIN"/>
    <property type="match status" value="1"/>
</dbReference>
<name>I6L995_MOUSE</name>
<dbReference type="EMBL" id="BC028542">
    <property type="protein sequence ID" value="AAH28542.1"/>
    <property type="molecule type" value="mRNA"/>
</dbReference>
<dbReference type="MGI" id="MGI:109200">
    <property type="gene designation" value="Tradd"/>
</dbReference>
<dbReference type="GO" id="GO:0043123">
    <property type="term" value="P:positive regulation of canonical NF-kappaB signal transduction"/>
    <property type="evidence" value="ECO:0007669"/>
    <property type="project" value="InterPro"/>
</dbReference>
<dbReference type="Gene3D" id="3.30.70.680">
    <property type="entry name" value="TRADD, N-terminal domain"/>
    <property type="match status" value="1"/>
</dbReference>
<dbReference type="PANTHER" id="PTHR14913">
    <property type="entry name" value="TUMOR NECROSIS FACTOR RECEPTOR TYPE 1-ASSOCIATED DEATH DOMAIN PROTEIN"/>
    <property type="match status" value="1"/>
</dbReference>
<reference evidence="1" key="1">
    <citation type="journal article" date="2004" name="Genome Res.">
        <title>The status, quality, and expansion of the NIH full-length cDNA project: the Mammalian Gene Collection (MGC).</title>
        <authorList>
            <consortium name="The MGC Project Team"/>
            <person name="Gerhard D.S."/>
            <person name="Wagner L."/>
            <person name="Feingold E.A."/>
            <person name="Shenmen C.M."/>
            <person name="Grouse L.H."/>
            <person name="Schuler G."/>
            <person name="Klein S.L."/>
            <person name="Old S."/>
            <person name="Rasooly R."/>
            <person name="Good P."/>
            <person name="Guyer M."/>
            <person name="Peck A.M."/>
            <person name="Derge J.G."/>
            <person name="Lipman D."/>
            <person name="Collins F.S."/>
            <person name="Jang W."/>
            <person name="Sherry S."/>
            <person name="Feolo M."/>
            <person name="Misquitta L."/>
            <person name="Lee E."/>
            <person name="Rotmistrovsky K."/>
            <person name="Greenhut S.F."/>
            <person name="Schaefer C.F."/>
            <person name="Buetow K."/>
            <person name="Bonner T.I."/>
            <person name="Haussler D."/>
            <person name="Kent J."/>
            <person name="Kiekhaus M."/>
            <person name="Furey T."/>
            <person name="Brent M."/>
            <person name="Prange C."/>
            <person name="Schreiber K."/>
            <person name="Shapiro N."/>
            <person name="Bhat N.K."/>
            <person name="Hopkins R.F."/>
            <person name="Hsie F."/>
            <person name="Driscoll T."/>
            <person name="Soares M.B."/>
            <person name="Casavant T.L."/>
            <person name="Scheetz T.E."/>
            <person name="Brown-stein M.J."/>
            <person name="Usdin T.B."/>
            <person name="Toshiyuki S."/>
            <person name="Carninci P."/>
            <person name="Piao Y."/>
            <person name="Dudekula D.B."/>
            <person name="Ko M.S."/>
            <person name="Kawakami K."/>
            <person name="Suzuki Y."/>
            <person name="Sugano S."/>
            <person name="Gruber C.E."/>
            <person name="Smith M.R."/>
            <person name="Simmons B."/>
            <person name="Moore T."/>
            <person name="Waterman R."/>
            <person name="Johnson S.L."/>
            <person name="Ruan Y."/>
            <person name="Wei C.L."/>
            <person name="Mathavan S."/>
            <person name="Gunaratne P.H."/>
            <person name="Wu J."/>
            <person name="Garcia A.M."/>
            <person name="Hulyk S.W."/>
            <person name="Fuh E."/>
            <person name="Yuan Y."/>
            <person name="Sneed A."/>
            <person name="Kowis C."/>
            <person name="Hodgson A."/>
            <person name="Muzny D.M."/>
            <person name="McPherson J."/>
            <person name="Gibbs R.A."/>
            <person name="Fahey J."/>
            <person name="Helton E."/>
            <person name="Ketteman M."/>
            <person name="Madan A."/>
            <person name="Rodrigues S."/>
            <person name="Sanchez A."/>
            <person name="Whiting M."/>
            <person name="Madari A."/>
            <person name="Young A.C."/>
            <person name="Wetherby K.D."/>
            <person name="Granite S.J."/>
            <person name="Kwong P.N."/>
            <person name="Brinkley C.P."/>
            <person name="Pearson R.L."/>
            <person name="Bouffard G.G."/>
            <person name="Blakesly R.W."/>
            <person name="Green E.D."/>
            <person name="Dickson M.C."/>
            <person name="Rodriguez A.C."/>
            <person name="Grimwood J."/>
            <person name="Schmutz J."/>
            <person name="Myers R.M."/>
            <person name="Butterfield Y.S."/>
            <person name="Griffith M."/>
            <person name="Griffith O.L."/>
            <person name="Krzywinski M.I."/>
            <person name="Liao N."/>
            <person name="Morin R."/>
            <person name="Morrin R."/>
            <person name="Palmquist D."/>
            <person name="Petrescu A.S."/>
            <person name="Skalska U."/>
            <person name="Smailus D.E."/>
            <person name="Stott J.M."/>
            <person name="Schnerch A."/>
            <person name="Schein J.E."/>
            <person name="Jones S.J."/>
            <person name="Holt R.A."/>
            <person name="Baross A."/>
            <person name="Marra M.A."/>
            <person name="Clifton S."/>
            <person name="Makowski K.A."/>
            <person name="Bosak S."/>
            <person name="Malek J."/>
        </authorList>
    </citation>
    <scope>NUCLEOTIDE SEQUENCE [LARGE SCALE MRNA]</scope>
    <source>
        <tissue evidence="1">Mammary gland</tissue>
    </source>
</reference>
<protein>
    <submittedName>
        <fullName evidence="1">Tradd protein</fullName>
    </submittedName>
</protein>
<gene>
    <name evidence="1 2" type="primary">Tradd</name>
</gene>
<dbReference type="GO" id="GO:0060090">
    <property type="term" value="F:molecular adaptor activity"/>
    <property type="evidence" value="ECO:0007669"/>
    <property type="project" value="InterPro"/>
</dbReference>
<proteinExistence type="evidence at transcript level"/>
<evidence type="ECO:0000313" key="1">
    <source>
        <dbReference type="EMBL" id="AAH28542.1"/>
    </source>
</evidence>
<dbReference type="SUPFAM" id="SSF55044">
    <property type="entry name" value="TRADD, N-terminal domain"/>
    <property type="match status" value="1"/>
</dbReference>
<sequence length="58" mass="6429">MAAGQNGHEEWVGSAYLFLESAVDKVILSEAYTDPKKKVAIYKALQTALSESGVFFYR</sequence>
<dbReference type="InterPro" id="IPR035712">
    <property type="entry name" value="TRADD"/>
</dbReference>
<evidence type="ECO:0000313" key="2">
    <source>
        <dbReference type="MGI" id="MGI:109200"/>
    </source>
</evidence>
<dbReference type="AlphaFoldDB" id="I6L995"/>
<accession>I6L995</accession>
<dbReference type="InterPro" id="IPR036729">
    <property type="entry name" value="TRADD_N_sf"/>
</dbReference>